<evidence type="ECO:0000256" key="1">
    <source>
        <dbReference type="SAM" id="Phobius"/>
    </source>
</evidence>
<proteinExistence type="predicted"/>
<sequence>MSRLRREEQGYQVVGLIILGLSLADFVSLFVYFSIRGSPSLCQHIWIIAFALLEVPILVLTIVWATAASNPMLFAVSALLSRFHGESGRSRGPSMFGGKTGRPRAIQTTREGHWSYDGWHAVGHLYMCAVHRGELWYSLPVIGLD</sequence>
<feature type="transmembrane region" description="Helical" evidence="1">
    <location>
        <begin position="12"/>
        <end position="33"/>
    </location>
</feature>
<dbReference type="VEuPathDB" id="CryptoDB:Vbra_18049"/>
<name>A0A0G4GK21_VITBC</name>
<evidence type="ECO:0000313" key="2">
    <source>
        <dbReference type="EMBL" id="CEM30280.1"/>
    </source>
</evidence>
<protein>
    <submittedName>
        <fullName evidence="2">Uncharacterized protein</fullName>
    </submittedName>
</protein>
<dbReference type="PhylomeDB" id="A0A0G4GK21"/>
<dbReference type="InParanoid" id="A0A0G4GK21"/>
<keyword evidence="3" id="KW-1185">Reference proteome</keyword>
<feature type="transmembrane region" description="Helical" evidence="1">
    <location>
        <begin position="45"/>
        <end position="67"/>
    </location>
</feature>
<evidence type="ECO:0000313" key="3">
    <source>
        <dbReference type="Proteomes" id="UP000041254"/>
    </source>
</evidence>
<organism evidence="2 3">
    <name type="scientific">Vitrella brassicaformis (strain CCMP3155)</name>
    <dbReference type="NCBI Taxonomy" id="1169540"/>
    <lineage>
        <taxon>Eukaryota</taxon>
        <taxon>Sar</taxon>
        <taxon>Alveolata</taxon>
        <taxon>Colpodellida</taxon>
        <taxon>Vitrellaceae</taxon>
        <taxon>Vitrella</taxon>
    </lineage>
</organism>
<dbReference type="EMBL" id="CDMY01000694">
    <property type="protein sequence ID" value="CEM30280.1"/>
    <property type="molecule type" value="Genomic_DNA"/>
</dbReference>
<dbReference type="Proteomes" id="UP000041254">
    <property type="component" value="Unassembled WGS sequence"/>
</dbReference>
<accession>A0A0G4GK21</accession>
<dbReference type="AlphaFoldDB" id="A0A0G4GK21"/>
<keyword evidence="1" id="KW-1133">Transmembrane helix</keyword>
<keyword evidence="1" id="KW-0812">Transmembrane</keyword>
<gene>
    <name evidence="2" type="ORF">Vbra_18049</name>
</gene>
<reference evidence="2 3" key="1">
    <citation type="submission" date="2014-11" db="EMBL/GenBank/DDBJ databases">
        <authorList>
            <person name="Zhu J."/>
            <person name="Qi W."/>
            <person name="Song R."/>
        </authorList>
    </citation>
    <scope>NUCLEOTIDE SEQUENCE [LARGE SCALE GENOMIC DNA]</scope>
</reference>
<keyword evidence="1" id="KW-0472">Membrane</keyword>